<evidence type="ECO:0000313" key="3">
    <source>
        <dbReference type="EMBL" id="GLC87906.1"/>
    </source>
</evidence>
<evidence type="ECO:0000256" key="1">
    <source>
        <dbReference type="SAM" id="MobiDB-lite"/>
    </source>
</evidence>
<dbReference type="Proteomes" id="UP001065593">
    <property type="component" value="Unassembled WGS sequence"/>
</dbReference>
<evidence type="ECO:0000313" key="4">
    <source>
        <dbReference type="Proteomes" id="UP001065593"/>
    </source>
</evidence>
<comment type="caution">
    <text evidence="3">The sequence shown here is derived from an EMBL/GenBank/DDBJ whole genome shotgun (WGS) entry which is preliminary data.</text>
</comment>
<accession>A0ABQ5NIK7</accession>
<keyword evidence="4" id="KW-1185">Reference proteome</keyword>
<feature type="region of interest" description="Disordered" evidence="1">
    <location>
        <begin position="71"/>
        <end position="101"/>
    </location>
</feature>
<sequence>MWKLSLLTMLLATMLLGGCNWGNRAAEEVNEDVRRGVDKVEDVVDPDRRDDDAYNRNVDGVDRRMLNDNDRVVPEATPPANVDGTTVPNTNGVQRNDTVIEEDVVEKKVDIDKQNNVNTR</sequence>
<proteinExistence type="predicted"/>
<dbReference type="RefSeq" id="WP_264987620.1">
    <property type="nucleotide sequence ID" value="NZ_BRZA01000001.1"/>
</dbReference>
<name>A0ABQ5NIK7_9BACI</name>
<feature type="signal peptide" evidence="2">
    <location>
        <begin position="1"/>
        <end position="25"/>
    </location>
</feature>
<protein>
    <recommendedName>
        <fullName evidence="5">Secreted protein</fullName>
    </recommendedName>
</protein>
<evidence type="ECO:0008006" key="5">
    <source>
        <dbReference type="Google" id="ProtNLM"/>
    </source>
</evidence>
<dbReference type="EMBL" id="BRZA01000001">
    <property type="protein sequence ID" value="GLC87906.1"/>
    <property type="molecule type" value="Genomic_DNA"/>
</dbReference>
<feature type="compositionally biased region" description="Polar residues" evidence="1">
    <location>
        <begin position="83"/>
        <end position="97"/>
    </location>
</feature>
<keyword evidence="2" id="KW-0732">Signal</keyword>
<gene>
    <name evidence="3" type="ORF">LYSBPC_10330</name>
</gene>
<organism evidence="3 4">
    <name type="scientific">Lysinibacillus piscis</name>
    <dbReference type="NCBI Taxonomy" id="2518931"/>
    <lineage>
        <taxon>Bacteria</taxon>
        <taxon>Bacillati</taxon>
        <taxon>Bacillota</taxon>
        <taxon>Bacilli</taxon>
        <taxon>Bacillales</taxon>
        <taxon>Bacillaceae</taxon>
        <taxon>Lysinibacillus</taxon>
    </lineage>
</organism>
<dbReference type="PROSITE" id="PS51257">
    <property type="entry name" value="PROKAR_LIPOPROTEIN"/>
    <property type="match status" value="1"/>
</dbReference>
<evidence type="ECO:0000256" key="2">
    <source>
        <dbReference type="SAM" id="SignalP"/>
    </source>
</evidence>
<feature type="chain" id="PRO_5045632712" description="Secreted protein" evidence="2">
    <location>
        <begin position="26"/>
        <end position="120"/>
    </location>
</feature>
<reference evidence="3" key="1">
    <citation type="submission" date="2022-08" db="EMBL/GenBank/DDBJ databases">
        <title>Draft genome sequence of Lysinibacillus sp. strain KH24.</title>
        <authorList>
            <person name="Kanbe H."/>
            <person name="Itoh H."/>
        </authorList>
    </citation>
    <scope>NUCLEOTIDE SEQUENCE</scope>
    <source>
        <strain evidence="3">KH24</strain>
    </source>
</reference>